<organism evidence="2 3">
    <name type="scientific">Chlorella vulgaris</name>
    <name type="common">Green alga</name>
    <dbReference type="NCBI Taxonomy" id="3077"/>
    <lineage>
        <taxon>Eukaryota</taxon>
        <taxon>Viridiplantae</taxon>
        <taxon>Chlorophyta</taxon>
        <taxon>core chlorophytes</taxon>
        <taxon>Trebouxiophyceae</taxon>
        <taxon>Chlorellales</taxon>
        <taxon>Chlorellaceae</taxon>
        <taxon>Chlorella clade</taxon>
        <taxon>Chlorella</taxon>
    </lineage>
</organism>
<dbReference type="Proteomes" id="UP001055712">
    <property type="component" value="Unassembled WGS sequence"/>
</dbReference>
<feature type="region of interest" description="Disordered" evidence="1">
    <location>
        <begin position="1"/>
        <end position="26"/>
    </location>
</feature>
<feature type="compositionally biased region" description="Low complexity" evidence="1">
    <location>
        <begin position="1"/>
        <end position="14"/>
    </location>
</feature>
<protein>
    <submittedName>
        <fullName evidence="2">Uncharacterized protein</fullName>
    </submittedName>
</protein>
<name>A0A9D4TSW6_CHLVU</name>
<keyword evidence="3" id="KW-1185">Reference proteome</keyword>
<proteinExistence type="predicted"/>
<evidence type="ECO:0000313" key="2">
    <source>
        <dbReference type="EMBL" id="KAI3433799.1"/>
    </source>
</evidence>
<reference evidence="2" key="1">
    <citation type="journal article" date="2019" name="Plant J.">
        <title>Chlorella vulgaris genome assembly and annotation reveals the molecular basis for metabolic acclimation to high light conditions.</title>
        <authorList>
            <person name="Cecchin M."/>
            <person name="Marcolungo L."/>
            <person name="Rossato M."/>
            <person name="Girolomoni L."/>
            <person name="Cosentino E."/>
            <person name="Cuine S."/>
            <person name="Li-Beisson Y."/>
            <person name="Delledonne M."/>
            <person name="Ballottari M."/>
        </authorList>
    </citation>
    <scope>NUCLEOTIDE SEQUENCE</scope>
    <source>
        <strain evidence="2">211/11P</strain>
    </source>
</reference>
<dbReference type="AlphaFoldDB" id="A0A9D4TSW6"/>
<gene>
    <name evidence="2" type="ORF">D9Q98_003603</name>
</gene>
<reference evidence="2" key="2">
    <citation type="submission" date="2020-11" db="EMBL/GenBank/DDBJ databases">
        <authorList>
            <person name="Cecchin M."/>
            <person name="Marcolungo L."/>
            <person name="Rossato M."/>
            <person name="Girolomoni L."/>
            <person name="Cosentino E."/>
            <person name="Cuine S."/>
            <person name="Li-Beisson Y."/>
            <person name="Delledonne M."/>
            <person name="Ballottari M."/>
        </authorList>
    </citation>
    <scope>NUCLEOTIDE SEQUENCE</scope>
    <source>
        <strain evidence="2">211/11P</strain>
        <tissue evidence="2">Whole cell</tissue>
    </source>
</reference>
<evidence type="ECO:0000313" key="3">
    <source>
        <dbReference type="Proteomes" id="UP001055712"/>
    </source>
</evidence>
<evidence type="ECO:0000256" key="1">
    <source>
        <dbReference type="SAM" id="MobiDB-lite"/>
    </source>
</evidence>
<comment type="caution">
    <text evidence="2">The sequence shown here is derived from an EMBL/GenBank/DDBJ whole genome shotgun (WGS) entry which is preliminary data.</text>
</comment>
<accession>A0A9D4TSW6</accession>
<sequence>MDILPTSTSTGTTSRTERGGHAQPRLGARRLAQVVAESPVTSVASAILATAPSPEAETGRTCFGLNRQLGFICSVTIDRVATHFPRGSTELPTEAEQQRALESLAAAGLPDTGCCSIVERVAEDDLPFWRFETRWAVDPALTAPYLEGVNLILAAACQIPITECL</sequence>
<dbReference type="OrthoDB" id="10419935at2759"/>
<dbReference type="EMBL" id="SIDB01000004">
    <property type="protein sequence ID" value="KAI3433799.1"/>
    <property type="molecule type" value="Genomic_DNA"/>
</dbReference>